<reference evidence="1" key="1">
    <citation type="submission" date="2014-09" db="EMBL/GenBank/DDBJ databases">
        <authorList>
            <person name="Magalhaes I.L.F."/>
            <person name="Oliveira U."/>
            <person name="Santos F.R."/>
            <person name="Vidigal T.H.D.A."/>
            <person name="Brescovit A.D."/>
            <person name="Santos A.J."/>
        </authorList>
    </citation>
    <scope>NUCLEOTIDE SEQUENCE</scope>
    <source>
        <tissue evidence="1">Shoot tissue taken approximately 20 cm above the soil surface</tissue>
    </source>
</reference>
<reference evidence="1" key="2">
    <citation type="journal article" date="2015" name="Data Brief">
        <title>Shoot transcriptome of the giant reed, Arundo donax.</title>
        <authorList>
            <person name="Barrero R.A."/>
            <person name="Guerrero F.D."/>
            <person name="Moolhuijzen P."/>
            <person name="Goolsby J.A."/>
            <person name="Tidwell J."/>
            <person name="Bellgard S.E."/>
            <person name="Bellgard M.I."/>
        </authorList>
    </citation>
    <scope>NUCLEOTIDE SEQUENCE</scope>
    <source>
        <tissue evidence="1">Shoot tissue taken approximately 20 cm above the soil surface</tissue>
    </source>
</reference>
<dbReference type="EMBL" id="GBRH01185328">
    <property type="protein sequence ID" value="JAE12568.1"/>
    <property type="molecule type" value="Transcribed_RNA"/>
</dbReference>
<organism evidence="1">
    <name type="scientific">Arundo donax</name>
    <name type="common">Giant reed</name>
    <name type="synonym">Donax arundinaceus</name>
    <dbReference type="NCBI Taxonomy" id="35708"/>
    <lineage>
        <taxon>Eukaryota</taxon>
        <taxon>Viridiplantae</taxon>
        <taxon>Streptophyta</taxon>
        <taxon>Embryophyta</taxon>
        <taxon>Tracheophyta</taxon>
        <taxon>Spermatophyta</taxon>
        <taxon>Magnoliopsida</taxon>
        <taxon>Liliopsida</taxon>
        <taxon>Poales</taxon>
        <taxon>Poaceae</taxon>
        <taxon>PACMAD clade</taxon>
        <taxon>Arundinoideae</taxon>
        <taxon>Arundineae</taxon>
        <taxon>Arundo</taxon>
    </lineage>
</organism>
<evidence type="ECO:0000313" key="1">
    <source>
        <dbReference type="EMBL" id="JAE12568.1"/>
    </source>
</evidence>
<sequence length="18" mass="2284">MSPVLLHQIYYFRRLIMC</sequence>
<protein>
    <submittedName>
        <fullName evidence="1">Uncharacterized protein</fullName>
    </submittedName>
</protein>
<dbReference type="AlphaFoldDB" id="A0A0A9FW68"/>
<name>A0A0A9FW68_ARUDO</name>
<proteinExistence type="predicted"/>
<accession>A0A0A9FW68</accession>